<accession>A0A498CGM9</accession>
<sequence>MRRLSPLLLCGFVLGAFGWATGYCYERNAMSPVVVALFVLLLTAWITVDQFGRVLAVLTRARRIRVIRAARSPEAICTDDIH</sequence>
<feature type="transmembrane region" description="Helical" evidence="1">
    <location>
        <begin position="30"/>
        <end position="48"/>
    </location>
</feature>
<dbReference type="Proteomes" id="UP000274786">
    <property type="component" value="Unassembled WGS sequence"/>
</dbReference>
<evidence type="ECO:0000256" key="1">
    <source>
        <dbReference type="SAM" id="Phobius"/>
    </source>
</evidence>
<evidence type="ECO:0000313" key="2">
    <source>
        <dbReference type="EMBL" id="RLK53416.1"/>
    </source>
</evidence>
<dbReference type="RefSeq" id="WP_121041967.1">
    <property type="nucleotide sequence ID" value="NZ_RCDC01000005.1"/>
</dbReference>
<evidence type="ECO:0008006" key="4">
    <source>
        <dbReference type="Google" id="ProtNLM"/>
    </source>
</evidence>
<name>A0A498CGM9_9GAMM</name>
<evidence type="ECO:0000313" key="3">
    <source>
        <dbReference type="Proteomes" id="UP000274786"/>
    </source>
</evidence>
<keyword evidence="1" id="KW-0472">Membrane</keyword>
<dbReference type="AlphaFoldDB" id="A0A498CGM9"/>
<reference evidence="2 3" key="1">
    <citation type="submission" date="2018-10" db="EMBL/GenBank/DDBJ databases">
        <title>Comparative analysis of microorganisms from saline springs in Andes Mountain Range, Colombia.</title>
        <authorList>
            <person name="Rubin E."/>
        </authorList>
    </citation>
    <scope>NUCLEOTIDE SEQUENCE [LARGE SCALE GENOMIC DNA]</scope>
    <source>
        <strain evidence="2 3">USBA GBX 843</strain>
    </source>
</reference>
<protein>
    <recommendedName>
        <fullName evidence="4">Transmembrane protein</fullName>
    </recommendedName>
</protein>
<keyword evidence="1" id="KW-0812">Transmembrane</keyword>
<organism evidence="2 3">
    <name type="scientific">Stenotrophomonas rhizophila</name>
    <dbReference type="NCBI Taxonomy" id="216778"/>
    <lineage>
        <taxon>Bacteria</taxon>
        <taxon>Pseudomonadati</taxon>
        <taxon>Pseudomonadota</taxon>
        <taxon>Gammaproteobacteria</taxon>
        <taxon>Lysobacterales</taxon>
        <taxon>Lysobacteraceae</taxon>
        <taxon>Stenotrophomonas</taxon>
    </lineage>
</organism>
<comment type="caution">
    <text evidence="2">The sequence shown here is derived from an EMBL/GenBank/DDBJ whole genome shotgun (WGS) entry which is preliminary data.</text>
</comment>
<gene>
    <name evidence="2" type="ORF">BCL79_2722</name>
</gene>
<keyword evidence="1" id="KW-1133">Transmembrane helix</keyword>
<proteinExistence type="predicted"/>
<dbReference type="EMBL" id="RCDC01000005">
    <property type="protein sequence ID" value="RLK53416.1"/>
    <property type="molecule type" value="Genomic_DNA"/>
</dbReference>